<dbReference type="PANTHER" id="PTHR13693">
    <property type="entry name" value="CLASS II AMINOTRANSFERASE/8-AMINO-7-OXONONANOATE SYNTHASE"/>
    <property type="match status" value="1"/>
</dbReference>
<dbReference type="Gene3D" id="3.40.640.10">
    <property type="entry name" value="Type I PLP-dependent aspartate aminotransferase-like (Major domain)"/>
    <property type="match status" value="1"/>
</dbReference>
<feature type="domain" description="Aminotransferase class I/classII large" evidence="4">
    <location>
        <begin position="65"/>
        <end position="336"/>
    </location>
</feature>
<keyword evidence="5" id="KW-0032">Aminotransferase</keyword>
<dbReference type="RefSeq" id="WP_035657762.1">
    <property type="nucleotide sequence ID" value="NZ_JNCA01000006.1"/>
</dbReference>
<dbReference type="GO" id="GO:0008483">
    <property type="term" value="F:transaminase activity"/>
    <property type="evidence" value="ECO:0007669"/>
    <property type="project" value="UniProtKB-KW"/>
</dbReference>
<keyword evidence="2 5" id="KW-0808">Transferase</keyword>
<accession>A0A066WPY3</accession>
<keyword evidence="3" id="KW-0663">Pyridoxal phosphate</keyword>
<dbReference type="Pfam" id="PF00155">
    <property type="entry name" value="Aminotran_1_2"/>
    <property type="match status" value="1"/>
</dbReference>
<dbReference type="InterPro" id="IPR015422">
    <property type="entry name" value="PyrdxlP-dep_Trfase_small"/>
</dbReference>
<dbReference type="GO" id="GO:0030170">
    <property type="term" value="F:pyridoxal phosphate binding"/>
    <property type="evidence" value="ECO:0007669"/>
    <property type="project" value="InterPro"/>
</dbReference>
<dbReference type="InterPro" id="IPR015424">
    <property type="entry name" value="PyrdxlP-dep_Trfase"/>
</dbReference>
<comment type="caution">
    <text evidence="5">The sequence shown here is derived from an EMBL/GenBank/DDBJ whole genome shotgun (WGS) entry which is preliminary data.</text>
</comment>
<protein>
    <submittedName>
        <fullName evidence="5">Aminotransferase class I/II</fullName>
    </submittedName>
</protein>
<dbReference type="OrthoDB" id="846426at2"/>
<keyword evidence="6" id="KW-1185">Reference proteome</keyword>
<dbReference type="InterPro" id="IPR004839">
    <property type="entry name" value="Aminotransferase_I/II_large"/>
</dbReference>
<dbReference type="EMBL" id="JNCA01000006">
    <property type="protein sequence ID" value="KDN56117.1"/>
    <property type="molecule type" value="Genomic_DNA"/>
</dbReference>
<dbReference type="InterPro" id="IPR050087">
    <property type="entry name" value="AON_synthase_class-II"/>
</dbReference>
<reference evidence="5 6" key="1">
    <citation type="submission" date="2014-05" db="EMBL/GenBank/DDBJ databases">
        <title>Genome Sequence of Flavobacterium sp. EM1321.</title>
        <authorList>
            <person name="Shin S.-K."/>
            <person name="Yi H."/>
        </authorList>
    </citation>
    <scope>NUCLEOTIDE SEQUENCE [LARGE SCALE GENOMIC DNA]</scope>
    <source>
        <strain evidence="5 6">EM1321</strain>
    </source>
</reference>
<dbReference type="SUPFAM" id="SSF53383">
    <property type="entry name" value="PLP-dependent transferases"/>
    <property type="match status" value="1"/>
</dbReference>
<evidence type="ECO:0000256" key="3">
    <source>
        <dbReference type="ARBA" id="ARBA00022898"/>
    </source>
</evidence>
<dbReference type="InterPro" id="IPR015421">
    <property type="entry name" value="PyrdxlP-dep_Trfase_major"/>
</dbReference>
<name>A0A066WPY3_9FLAO</name>
<evidence type="ECO:0000313" key="6">
    <source>
        <dbReference type="Proteomes" id="UP000027064"/>
    </source>
</evidence>
<evidence type="ECO:0000259" key="4">
    <source>
        <dbReference type="Pfam" id="PF00155"/>
    </source>
</evidence>
<evidence type="ECO:0000256" key="1">
    <source>
        <dbReference type="ARBA" id="ARBA00001933"/>
    </source>
</evidence>
<dbReference type="eggNOG" id="COG0156">
    <property type="taxonomic scope" value="Bacteria"/>
</dbReference>
<dbReference type="PANTHER" id="PTHR13693:SF100">
    <property type="entry name" value="8-AMINO-7-OXONONANOATE SYNTHASE"/>
    <property type="match status" value="1"/>
</dbReference>
<comment type="cofactor">
    <cofactor evidence="1">
        <name>pyridoxal 5'-phosphate</name>
        <dbReference type="ChEBI" id="CHEBI:597326"/>
    </cofactor>
</comment>
<dbReference type="GO" id="GO:0008710">
    <property type="term" value="F:8-amino-7-oxononanoate synthase activity"/>
    <property type="evidence" value="ECO:0007669"/>
    <property type="project" value="TreeGrafter"/>
</dbReference>
<proteinExistence type="predicted"/>
<dbReference type="Gene3D" id="3.90.1150.10">
    <property type="entry name" value="Aspartate Aminotransferase, domain 1"/>
    <property type="match status" value="1"/>
</dbReference>
<organism evidence="5 6">
    <name type="scientific">Flavobacterium seoulense</name>
    <dbReference type="NCBI Taxonomy" id="1492738"/>
    <lineage>
        <taxon>Bacteria</taxon>
        <taxon>Pseudomonadati</taxon>
        <taxon>Bacteroidota</taxon>
        <taxon>Flavobacteriia</taxon>
        <taxon>Flavobacteriales</taxon>
        <taxon>Flavobacteriaceae</taxon>
        <taxon>Flavobacterium</taxon>
    </lineage>
</organism>
<evidence type="ECO:0000256" key="2">
    <source>
        <dbReference type="ARBA" id="ARBA00022679"/>
    </source>
</evidence>
<gene>
    <name evidence="5" type="ORF">FEM21_06690</name>
</gene>
<sequence>MKVNQFPDRVVKIDNEKYLYFGGTAYLGLPPNKKFQKILCKNIIQWGSAYGSSRNANIQLTAYEKGEKFLAEFIKSEAAITVSSGMLAGQLVINTLESETAIFYHFPDTHIAISKTASLPFFINNQINPRLLDDKPEKIAILTDAVATNSVTPVALSALEQISKYKEITLVIDESHSLGILGNNGCGIFSNSNLSNIKRKIMIASLGKAMGLSGGVIASDIDFIKKIKQNNIFTASAGMNPAFVKTFADAELLYLKQHQKLQENLKYIDSKLLPNNNILFDKNYPVIYPKIDNINAVLTSNKIIITNFKYTSEEDYLNRIIITANHKKKDLDKIIKILNQYQNKDE</sequence>
<dbReference type="GO" id="GO:0009102">
    <property type="term" value="P:biotin biosynthetic process"/>
    <property type="evidence" value="ECO:0007669"/>
    <property type="project" value="TreeGrafter"/>
</dbReference>
<dbReference type="STRING" id="1492738.FEM21_06690"/>
<dbReference type="Proteomes" id="UP000027064">
    <property type="component" value="Unassembled WGS sequence"/>
</dbReference>
<evidence type="ECO:0000313" key="5">
    <source>
        <dbReference type="EMBL" id="KDN56117.1"/>
    </source>
</evidence>
<dbReference type="PATRIC" id="fig|1492738.3.peg.663"/>
<dbReference type="AlphaFoldDB" id="A0A066WPY3"/>